<gene>
    <name evidence="2" type="ORF">EYM_04065</name>
</gene>
<dbReference type="KEGG" id="iis:EYM_04065"/>
<dbReference type="RefSeq" id="WP_075049771.1">
    <property type="nucleotide sequence ID" value="NZ_CP006867.1"/>
</dbReference>
<protein>
    <submittedName>
        <fullName evidence="2">Uncharacterized protein</fullName>
    </submittedName>
</protein>
<feature type="transmembrane region" description="Helical" evidence="1">
    <location>
        <begin position="50"/>
        <end position="69"/>
    </location>
</feature>
<keyword evidence="3" id="KW-1185">Reference proteome</keyword>
<keyword evidence="1" id="KW-0812">Transmembrane</keyword>
<evidence type="ECO:0000313" key="3">
    <source>
        <dbReference type="Proteomes" id="UP000060778"/>
    </source>
</evidence>
<sequence>MAHPRAIPVSGFERFIISFLVSLPLALSVGTFFLIAYGGELGFRGFVASLFSKTVYYTLMGALGSYLIKEAGPVKAYLTLGIVLLAIDFLYKFLINVAFDIAFIASMIIVLEASQEAS</sequence>
<proteinExistence type="predicted"/>
<feature type="transmembrane region" description="Helical" evidence="1">
    <location>
        <begin position="15"/>
        <end position="38"/>
    </location>
</feature>
<evidence type="ECO:0000313" key="2">
    <source>
        <dbReference type="EMBL" id="ALU12462.1"/>
    </source>
</evidence>
<evidence type="ECO:0000256" key="1">
    <source>
        <dbReference type="SAM" id="Phobius"/>
    </source>
</evidence>
<name>A0A0U3EAY4_9CREN</name>
<dbReference type="GeneID" id="30680206"/>
<dbReference type="Proteomes" id="UP000060778">
    <property type="component" value="Chromosome"/>
</dbReference>
<keyword evidence="1" id="KW-1133">Transmembrane helix</keyword>
<keyword evidence="1" id="KW-0472">Membrane</keyword>
<dbReference type="AlphaFoldDB" id="A0A0U3EAY4"/>
<accession>A0A0U3EAY4</accession>
<reference evidence="2 3" key="1">
    <citation type="submission" date="2013-11" db="EMBL/GenBank/DDBJ databases">
        <title>Comparative genomics of Ignicoccus.</title>
        <authorList>
            <person name="Podar M."/>
        </authorList>
    </citation>
    <scope>NUCLEOTIDE SEQUENCE [LARGE SCALE GENOMIC DNA]</scope>
    <source>
        <strain evidence="2 3">DSM 13165</strain>
    </source>
</reference>
<dbReference type="EMBL" id="CP006867">
    <property type="protein sequence ID" value="ALU12462.1"/>
    <property type="molecule type" value="Genomic_DNA"/>
</dbReference>
<organism evidence="2 3">
    <name type="scientific">Ignicoccus islandicus DSM 13165</name>
    <dbReference type="NCBI Taxonomy" id="940295"/>
    <lineage>
        <taxon>Archaea</taxon>
        <taxon>Thermoproteota</taxon>
        <taxon>Thermoprotei</taxon>
        <taxon>Desulfurococcales</taxon>
        <taxon>Desulfurococcaceae</taxon>
        <taxon>Ignicoccus</taxon>
    </lineage>
</organism>